<keyword evidence="2" id="KW-1185">Reference proteome</keyword>
<name>A0ABV0PH47_9TELE</name>
<feature type="non-terminal residue" evidence="1">
    <location>
        <position position="1"/>
    </location>
</feature>
<feature type="non-terminal residue" evidence="1">
    <location>
        <position position="70"/>
    </location>
</feature>
<reference evidence="1 2" key="1">
    <citation type="submission" date="2021-06" db="EMBL/GenBank/DDBJ databases">
        <authorList>
            <person name="Palmer J.M."/>
        </authorList>
    </citation>
    <scope>NUCLEOTIDE SEQUENCE [LARGE SCALE GENOMIC DNA]</scope>
    <source>
        <strain evidence="1 2">GA_2019</strain>
        <tissue evidence="1">Muscle</tissue>
    </source>
</reference>
<comment type="caution">
    <text evidence="1">The sequence shown here is derived from an EMBL/GenBank/DDBJ whole genome shotgun (WGS) entry which is preliminary data.</text>
</comment>
<dbReference type="EMBL" id="JAHRIO010073124">
    <property type="protein sequence ID" value="MEQ2182801.1"/>
    <property type="molecule type" value="Genomic_DNA"/>
</dbReference>
<proteinExistence type="predicted"/>
<organism evidence="1 2">
    <name type="scientific">Goodea atripinnis</name>
    <dbReference type="NCBI Taxonomy" id="208336"/>
    <lineage>
        <taxon>Eukaryota</taxon>
        <taxon>Metazoa</taxon>
        <taxon>Chordata</taxon>
        <taxon>Craniata</taxon>
        <taxon>Vertebrata</taxon>
        <taxon>Euteleostomi</taxon>
        <taxon>Actinopterygii</taxon>
        <taxon>Neopterygii</taxon>
        <taxon>Teleostei</taxon>
        <taxon>Neoteleostei</taxon>
        <taxon>Acanthomorphata</taxon>
        <taxon>Ovalentaria</taxon>
        <taxon>Atherinomorphae</taxon>
        <taxon>Cyprinodontiformes</taxon>
        <taxon>Goodeidae</taxon>
        <taxon>Goodea</taxon>
    </lineage>
</organism>
<protein>
    <submittedName>
        <fullName evidence="1">Uncharacterized protein</fullName>
    </submittedName>
</protein>
<dbReference type="Proteomes" id="UP001476798">
    <property type="component" value="Unassembled WGS sequence"/>
</dbReference>
<evidence type="ECO:0000313" key="1">
    <source>
        <dbReference type="EMBL" id="MEQ2182801.1"/>
    </source>
</evidence>
<sequence length="70" mass="8162">QHLKSMWPAYERCFHVFRQLASSLTLANATLPRIMWYSWAMLFPAMDCSLTPEPQSPTEVRAFLGLCSYY</sequence>
<accession>A0ABV0PH47</accession>
<gene>
    <name evidence="1" type="ORF">GOODEAATRI_026041</name>
</gene>
<evidence type="ECO:0000313" key="2">
    <source>
        <dbReference type="Proteomes" id="UP001476798"/>
    </source>
</evidence>